<feature type="region of interest" description="Disordered" evidence="1">
    <location>
        <begin position="1"/>
        <end position="70"/>
    </location>
</feature>
<name>A0A0A9BFB7_ARUDO</name>
<accession>A0A0A9BFB7</accession>
<evidence type="ECO:0000256" key="1">
    <source>
        <dbReference type="SAM" id="MobiDB-lite"/>
    </source>
</evidence>
<evidence type="ECO:0000313" key="2">
    <source>
        <dbReference type="EMBL" id="JAD60858.1"/>
    </source>
</evidence>
<organism evidence="2">
    <name type="scientific">Arundo donax</name>
    <name type="common">Giant reed</name>
    <name type="synonym">Donax arundinaceus</name>
    <dbReference type="NCBI Taxonomy" id="35708"/>
    <lineage>
        <taxon>Eukaryota</taxon>
        <taxon>Viridiplantae</taxon>
        <taxon>Streptophyta</taxon>
        <taxon>Embryophyta</taxon>
        <taxon>Tracheophyta</taxon>
        <taxon>Spermatophyta</taxon>
        <taxon>Magnoliopsida</taxon>
        <taxon>Liliopsida</taxon>
        <taxon>Poales</taxon>
        <taxon>Poaceae</taxon>
        <taxon>PACMAD clade</taxon>
        <taxon>Arundinoideae</taxon>
        <taxon>Arundineae</taxon>
        <taxon>Arundo</taxon>
    </lineage>
</organism>
<proteinExistence type="predicted"/>
<feature type="compositionally biased region" description="Polar residues" evidence="1">
    <location>
        <begin position="51"/>
        <end position="70"/>
    </location>
</feature>
<reference evidence="2" key="2">
    <citation type="journal article" date="2015" name="Data Brief">
        <title>Shoot transcriptome of the giant reed, Arundo donax.</title>
        <authorList>
            <person name="Barrero R.A."/>
            <person name="Guerrero F.D."/>
            <person name="Moolhuijzen P."/>
            <person name="Goolsby J.A."/>
            <person name="Tidwell J."/>
            <person name="Bellgard S.E."/>
            <person name="Bellgard M.I."/>
        </authorList>
    </citation>
    <scope>NUCLEOTIDE SEQUENCE</scope>
    <source>
        <tissue evidence="2">Shoot tissue taken approximately 20 cm above the soil surface</tissue>
    </source>
</reference>
<reference evidence="2" key="1">
    <citation type="submission" date="2014-09" db="EMBL/GenBank/DDBJ databases">
        <authorList>
            <person name="Magalhaes I.L.F."/>
            <person name="Oliveira U."/>
            <person name="Santos F.R."/>
            <person name="Vidigal T.H.D.A."/>
            <person name="Brescovit A.D."/>
            <person name="Santos A.J."/>
        </authorList>
    </citation>
    <scope>NUCLEOTIDE SEQUENCE</scope>
    <source>
        <tissue evidence="2">Shoot tissue taken approximately 20 cm above the soil surface</tissue>
    </source>
</reference>
<sequence length="70" mass="7521">MRADSRSPAPVGARVPQKPLGTLHEGHQLITRTSRGSSTTFTFGTPHEGRQPTTNISLGSGTTKTTWYTP</sequence>
<dbReference type="AlphaFoldDB" id="A0A0A9BFB7"/>
<dbReference type="EMBL" id="GBRH01237037">
    <property type="protein sequence ID" value="JAD60858.1"/>
    <property type="molecule type" value="Transcribed_RNA"/>
</dbReference>
<protein>
    <submittedName>
        <fullName evidence="2">Uncharacterized protein</fullName>
    </submittedName>
</protein>
<feature type="compositionally biased region" description="Low complexity" evidence="1">
    <location>
        <begin position="31"/>
        <end position="45"/>
    </location>
</feature>